<dbReference type="SUPFAM" id="SSF46785">
    <property type="entry name" value="Winged helix' DNA-binding domain"/>
    <property type="match status" value="1"/>
</dbReference>
<evidence type="ECO:0000256" key="11">
    <source>
        <dbReference type="ARBA" id="ARBA00055987"/>
    </source>
</evidence>
<dbReference type="Gene3D" id="1.10.10.10">
    <property type="entry name" value="Winged helix-like DNA-binding domain superfamily/Winged helix DNA-binding domain"/>
    <property type="match status" value="1"/>
</dbReference>
<feature type="region of interest" description="Disordered" evidence="12">
    <location>
        <begin position="14"/>
        <end position="43"/>
    </location>
</feature>
<keyword evidence="5" id="KW-0156">Chromatin regulator</keyword>
<keyword evidence="10" id="KW-0539">Nucleus</keyword>
<organism evidence="14 15">
    <name type="scientific">Lynx canadensis</name>
    <name type="common">Canada lynx</name>
    <name type="synonym">Felis canadensis</name>
    <dbReference type="NCBI Taxonomy" id="61383"/>
    <lineage>
        <taxon>Eukaryota</taxon>
        <taxon>Metazoa</taxon>
        <taxon>Chordata</taxon>
        <taxon>Craniata</taxon>
        <taxon>Vertebrata</taxon>
        <taxon>Euteleostomi</taxon>
        <taxon>Mammalia</taxon>
        <taxon>Eutheria</taxon>
        <taxon>Laurasiatheria</taxon>
        <taxon>Carnivora</taxon>
        <taxon>Feliformia</taxon>
        <taxon>Felidae</taxon>
        <taxon>Felinae</taxon>
        <taxon>Lynx</taxon>
    </lineage>
</organism>
<evidence type="ECO:0000256" key="12">
    <source>
        <dbReference type="SAM" id="MobiDB-lite"/>
    </source>
</evidence>
<keyword evidence="1" id="KW-0158">Chromosome</keyword>
<keyword evidence="8" id="KW-0238">DNA-binding</keyword>
<keyword evidence="9" id="KW-0804">Transcription</keyword>
<evidence type="ECO:0000256" key="3">
    <source>
        <dbReference type="ARBA" id="ARBA00022553"/>
    </source>
</evidence>
<dbReference type="FunFam" id="1.10.10.10:FF:000724">
    <property type="entry name" value="Histone H1-like protein in spermatids 1"/>
    <property type="match status" value="1"/>
</dbReference>
<evidence type="ECO:0000256" key="8">
    <source>
        <dbReference type="ARBA" id="ARBA00023125"/>
    </source>
</evidence>
<evidence type="ECO:0000256" key="6">
    <source>
        <dbReference type="ARBA" id="ARBA00022871"/>
    </source>
</evidence>
<feature type="compositionally biased region" description="Basic residues" evidence="12">
    <location>
        <begin position="164"/>
        <end position="182"/>
    </location>
</feature>
<evidence type="ECO:0000313" key="15">
    <source>
        <dbReference type="Proteomes" id="UP000472241"/>
    </source>
</evidence>
<keyword evidence="3" id="KW-0597">Phosphoprotein</keyword>
<proteinExistence type="predicted"/>
<keyword evidence="4" id="KW-0221">Differentiation</keyword>
<feature type="compositionally biased region" description="Basic residues" evidence="12">
    <location>
        <begin position="143"/>
        <end position="155"/>
    </location>
</feature>
<dbReference type="AlphaFoldDB" id="A0A667IK64"/>
<reference evidence="14" key="2">
    <citation type="submission" date="2025-09" db="UniProtKB">
        <authorList>
            <consortium name="Ensembl"/>
        </authorList>
    </citation>
    <scope>IDENTIFICATION</scope>
</reference>
<evidence type="ECO:0000256" key="1">
    <source>
        <dbReference type="ARBA" id="ARBA00022454"/>
    </source>
</evidence>
<protein>
    <recommendedName>
        <fullName evidence="13">H15 domain-containing protein</fullName>
    </recommendedName>
</protein>
<name>A0A667IK64_LYNCA</name>
<evidence type="ECO:0000256" key="9">
    <source>
        <dbReference type="ARBA" id="ARBA00023163"/>
    </source>
</evidence>
<reference evidence="14" key="1">
    <citation type="submission" date="2025-08" db="UniProtKB">
        <authorList>
            <consortium name="Ensembl"/>
        </authorList>
    </citation>
    <scope>IDENTIFICATION</scope>
</reference>
<evidence type="ECO:0000256" key="4">
    <source>
        <dbReference type="ARBA" id="ARBA00022782"/>
    </source>
</evidence>
<dbReference type="GO" id="GO:0030154">
    <property type="term" value="P:cell differentiation"/>
    <property type="evidence" value="ECO:0007669"/>
    <property type="project" value="UniProtKB-KW"/>
</dbReference>
<dbReference type="Pfam" id="PF00538">
    <property type="entry name" value="Linker_histone"/>
    <property type="match status" value="1"/>
</dbReference>
<evidence type="ECO:0000313" key="14">
    <source>
        <dbReference type="Ensembl" id="ENSLCNP00005034466.1"/>
    </source>
</evidence>
<keyword evidence="7" id="KW-0805">Transcription regulation</keyword>
<dbReference type="InterPro" id="IPR036388">
    <property type="entry name" value="WH-like_DNA-bd_sf"/>
</dbReference>
<dbReference type="GO" id="GO:0030261">
    <property type="term" value="P:chromosome condensation"/>
    <property type="evidence" value="ECO:0007669"/>
    <property type="project" value="UniProtKB-ARBA"/>
</dbReference>
<dbReference type="GO" id="GO:0000786">
    <property type="term" value="C:nucleosome"/>
    <property type="evidence" value="ECO:0007669"/>
    <property type="project" value="InterPro"/>
</dbReference>
<dbReference type="GO" id="GO:0006334">
    <property type="term" value="P:nucleosome assembly"/>
    <property type="evidence" value="ECO:0007669"/>
    <property type="project" value="InterPro"/>
</dbReference>
<sequence>MVCEFEPRVGLCTDNTEPAGDSLSLSPSPSESETECPASPKVRQKPSISKVILGVVAHKGAHGHVTLTTLKKAVATAGYNMTQNAWRFKRAVKGLVDKGMLKQVTGKGALGSFRIGNKYASKVKGRSQSRPQSGQRQSGQRRSGQRRAGQRRPGQRRLQAGSQKGHKRLNKGVRRVARCRHN</sequence>
<keyword evidence="15" id="KW-1185">Reference proteome</keyword>
<dbReference type="PROSITE" id="PS51504">
    <property type="entry name" value="H15"/>
    <property type="match status" value="1"/>
</dbReference>
<feature type="region of interest" description="Disordered" evidence="12">
    <location>
        <begin position="121"/>
        <end position="182"/>
    </location>
</feature>
<feature type="domain" description="H15" evidence="13">
    <location>
        <begin position="44"/>
        <end position="117"/>
    </location>
</feature>
<comment type="function">
    <text evidence="11">DNA-binding protein that may be implicated in chromatin remodeling and/or transcriptional regulation during spermiogenesis, the process of spermatid maturation into spermatozoa.</text>
</comment>
<keyword evidence="2" id="KW-0217">Developmental protein</keyword>
<evidence type="ECO:0000256" key="10">
    <source>
        <dbReference type="ARBA" id="ARBA00023242"/>
    </source>
</evidence>
<accession>A0A667IK64</accession>
<dbReference type="GO" id="GO:0007283">
    <property type="term" value="P:spermatogenesis"/>
    <property type="evidence" value="ECO:0007669"/>
    <property type="project" value="UniProtKB-KW"/>
</dbReference>
<dbReference type="Proteomes" id="UP000472241">
    <property type="component" value="Unplaced"/>
</dbReference>
<dbReference type="Ensembl" id="ENSLCNT00005038452.1">
    <property type="protein sequence ID" value="ENSLCNP00005034466.1"/>
    <property type="gene ID" value="ENSLCNG00005022404.1"/>
</dbReference>
<keyword evidence="6" id="KW-0744">Spermatogenesis</keyword>
<evidence type="ECO:0000256" key="2">
    <source>
        <dbReference type="ARBA" id="ARBA00022473"/>
    </source>
</evidence>
<feature type="compositionally biased region" description="Low complexity" evidence="12">
    <location>
        <begin position="22"/>
        <end position="31"/>
    </location>
</feature>
<evidence type="ECO:0000256" key="7">
    <source>
        <dbReference type="ARBA" id="ARBA00023015"/>
    </source>
</evidence>
<evidence type="ECO:0000256" key="5">
    <source>
        <dbReference type="ARBA" id="ARBA00022853"/>
    </source>
</evidence>
<feature type="compositionally biased region" description="Low complexity" evidence="12">
    <location>
        <begin position="128"/>
        <end position="142"/>
    </location>
</feature>
<evidence type="ECO:0000259" key="13">
    <source>
        <dbReference type="PROSITE" id="PS51504"/>
    </source>
</evidence>
<dbReference type="InterPro" id="IPR036390">
    <property type="entry name" value="WH_DNA-bd_sf"/>
</dbReference>
<dbReference type="InterPro" id="IPR005818">
    <property type="entry name" value="Histone_H1/H5_H15"/>
</dbReference>
<dbReference type="GO" id="GO:0003677">
    <property type="term" value="F:DNA binding"/>
    <property type="evidence" value="ECO:0007669"/>
    <property type="project" value="UniProtKB-KW"/>
</dbReference>